<evidence type="ECO:0000313" key="10">
    <source>
        <dbReference type="Proteomes" id="UP000198647"/>
    </source>
</evidence>
<evidence type="ECO:0000313" key="9">
    <source>
        <dbReference type="EMBL" id="SDX61230.1"/>
    </source>
</evidence>
<feature type="binding site" evidence="7">
    <location>
        <position position="176"/>
    </location>
    <ligand>
        <name>substrate</name>
    </ligand>
</feature>
<evidence type="ECO:0000256" key="7">
    <source>
        <dbReference type="HAMAP-Rule" id="MF_01405"/>
    </source>
</evidence>
<proteinExistence type="inferred from homology"/>
<comment type="catalytic activity">
    <reaction evidence="7">
        <text>dITP + H2O = dIMP + diphosphate + H(+)</text>
        <dbReference type="Rhea" id="RHEA:28342"/>
        <dbReference type="ChEBI" id="CHEBI:15377"/>
        <dbReference type="ChEBI" id="CHEBI:15378"/>
        <dbReference type="ChEBI" id="CHEBI:33019"/>
        <dbReference type="ChEBI" id="CHEBI:61194"/>
        <dbReference type="ChEBI" id="CHEBI:61382"/>
        <dbReference type="EC" id="3.6.1.66"/>
    </reaction>
</comment>
<evidence type="ECO:0000256" key="6">
    <source>
        <dbReference type="ARBA" id="ARBA00023080"/>
    </source>
</evidence>
<evidence type="ECO:0000256" key="3">
    <source>
        <dbReference type="ARBA" id="ARBA00022741"/>
    </source>
</evidence>
<evidence type="ECO:0000256" key="2">
    <source>
        <dbReference type="ARBA" id="ARBA00022723"/>
    </source>
</evidence>
<name>A0A1H3D4K5_9BACI</name>
<evidence type="ECO:0000256" key="8">
    <source>
        <dbReference type="RuleBase" id="RU003781"/>
    </source>
</evidence>
<comment type="function">
    <text evidence="7">Pyrophosphatase that catalyzes the hydrolysis of nucleoside triphosphates to their monophosphate derivatives, with a high preference for the non-canonical purine nucleotides XTP (xanthosine triphosphate), dITP (deoxyinosine triphosphate) and ITP. Seems to function as a house-cleaning enzyme that removes non-canonical purine nucleotides from the nucleotide pool, thus preventing their incorporation into DNA/RNA and avoiding chromosomal lesions.</text>
</comment>
<comment type="caution">
    <text evidence="9">The sequence shown here is derived from an EMBL/GenBank/DDBJ whole genome shotgun (WGS) entry which is preliminary data.</text>
</comment>
<keyword evidence="3 7" id="KW-0547">Nucleotide-binding</keyword>
<keyword evidence="4 7" id="KW-0378">Hydrolase</keyword>
<dbReference type="InterPro" id="IPR002637">
    <property type="entry name" value="RdgB/HAM1"/>
</dbReference>
<comment type="catalytic activity">
    <reaction evidence="7">
        <text>ITP + H2O = IMP + diphosphate + H(+)</text>
        <dbReference type="Rhea" id="RHEA:29399"/>
        <dbReference type="ChEBI" id="CHEBI:15377"/>
        <dbReference type="ChEBI" id="CHEBI:15378"/>
        <dbReference type="ChEBI" id="CHEBI:33019"/>
        <dbReference type="ChEBI" id="CHEBI:58053"/>
        <dbReference type="ChEBI" id="CHEBI:61402"/>
        <dbReference type="EC" id="3.6.1.66"/>
    </reaction>
</comment>
<dbReference type="NCBIfam" id="NF011397">
    <property type="entry name" value="PRK14822.1"/>
    <property type="match status" value="1"/>
</dbReference>
<keyword evidence="2 7" id="KW-0479">Metal-binding</keyword>
<dbReference type="InterPro" id="IPR029001">
    <property type="entry name" value="ITPase-like_fam"/>
</dbReference>
<dbReference type="HAMAP" id="MF_01405">
    <property type="entry name" value="Non_canon_purine_NTPase"/>
    <property type="match status" value="1"/>
</dbReference>
<organism evidence="9 10">
    <name type="scientific">Salimicrobium album</name>
    <dbReference type="NCBI Taxonomy" id="50717"/>
    <lineage>
        <taxon>Bacteria</taxon>
        <taxon>Bacillati</taxon>
        <taxon>Bacillota</taxon>
        <taxon>Bacilli</taxon>
        <taxon>Bacillales</taxon>
        <taxon>Bacillaceae</taxon>
        <taxon>Salimicrobium</taxon>
    </lineage>
</organism>
<dbReference type="NCBIfam" id="TIGR00042">
    <property type="entry name" value="RdgB/HAM1 family non-canonical purine NTP pyrophosphatase"/>
    <property type="match status" value="1"/>
</dbReference>
<feature type="binding site" evidence="7">
    <location>
        <begin position="8"/>
        <end position="13"/>
    </location>
    <ligand>
        <name>substrate</name>
    </ligand>
</feature>
<comment type="similarity">
    <text evidence="1 7 8">Belongs to the HAM1 NTPase family.</text>
</comment>
<evidence type="ECO:0000256" key="1">
    <source>
        <dbReference type="ARBA" id="ARBA00008023"/>
    </source>
</evidence>
<comment type="catalytic activity">
    <reaction evidence="7">
        <text>XTP + H2O = XMP + diphosphate + H(+)</text>
        <dbReference type="Rhea" id="RHEA:28610"/>
        <dbReference type="ChEBI" id="CHEBI:15377"/>
        <dbReference type="ChEBI" id="CHEBI:15378"/>
        <dbReference type="ChEBI" id="CHEBI:33019"/>
        <dbReference type="ChEBI" id="CHEBI:57464"/>
        <dbReference type="ChEBI" id="CHEBI:61314"/>
        <dbReference type="EC" id="3.6.1.66"/>
    </reaction>
</comment>
<dbReference type="EC" id="3.6.1.66" evidence="7"/>
<reference evidence="9 10" key="1">
    <citation type="submission" date="2016-10" db="EMBL/GenBank/DDBJ databases">
        <authorList>
            <person name="Varghese N."/>
            <person name="Submissions S."/>
        </authorList>
    </citation>
    <scope>NUCLEOTIDE SEQUENCE [LARGE SCALE GENOMIC DNA]</scope>
    <source>
        <strain evidence="9 10">DSM 20748</strain>
    </source>
</reference>
<keyword evidence="10" id="KW-1185">Reference proteome</keyword>
<dbReference type="RefSeq" id="WP_093105766.1">
    <property type="nucleotide sequence ID" value="NZ_FNOS01000002.1"/>
</dbReference>
<feature type="binding site" evidence="7">
    <location>
        <position position="41"/>
    </location>
    <ligand>
        <name>Mg(2+)</name>
        <dbReference type="ChEBI" id="CHEBI:18420"/>
    </ligand>
</feature>
<accession>A0A1H3D4K5</accession>
<dbReference type="CDD" id="cd00515">
    <property type="entry name" value="HAM1"/>
    <property type="match status" value="1"/>
</dbReference>
<keyword evidence="5 7" id="KW-0460">Magnesium</keyword>
<feature type="binding site" evidence="7">
    <location>
        <begin position="153"/>
        <end position="156"/>
    </location>
    <ligand>
        <name>substrate</name>
    </ligand>
</feature>
<evidence type="ECO:0000256" key="5">
    <source>
        <dbReference type="ARBA" id="ARBA00022842"/>
    </source>
</evidence>
<dbReference type="Proteomes" id="UP000198647">
    <property type="component" value="Unassembled WGS sequence"/>
</dbReference>
<dbReference type="SUPFAM" id="SSF52972">
    <property type="entry name" value="ITPase-like"/>
    <property type="match status" value="1"/>
</dbReference>
<gene>
    <name evidence="9" type="ORF">SAMN04488081_0824</name>
</gene>
<feature type="binding site" evidence="7">
    <location>
        <position position="70"/>
    </location>
    <ligand>
        <name>Mg(2+)</name>
        <dbReference type="ChEBI" id="CHEBI:18420"/>
    </ligand>
</feature>
<dbReference type="PANTHER" id="PTHR11067:SF9">
    <property type="entry name" value="INOSINE TRIPHOSPHATE PYROPHOSPHATASE"/>
    <property type="match status" value="1"/>
</dbReference>
<protein>
    <recommendedName>
        <fullName evidence="7">dITP/XTP pyrophosphatase</fullName>
        <ecNumber evidence="7">3.6.1.66</ecNumber>
    </recommendedName>
    <alternativeName>
        <fullName evidence="7">Non-canonical purine NTP pyrophosphatase</fullName>
    </alternativeName>
    <alternativeName>
        <fullName evidence="7">Non-standard purine NTP pyrophosphatase</fullName>
    </alternativeName>
    <alternativeName>
        <fullName evidence="7">Nucleoside-triphosphate diphosphatase</fullName>
    </alternativeName>
    <alternativeName>
        <fullName evidence="7">Nucleoside-triphosphate pyrophosphatase</fullName>
        <shortName evidence="7">NTPase</shortName>
    </alternativeName>
</protein>
<sequence>MKEVIIATSNQGKVKEFEQMFSEYEISVKSLKDFEEQIDVEETGKTFEENALLKAETISERWNVPVIADDSGLQVDILDGRPGIYSARYAGEDKNDKKNSEKLLKELGETTVKDRTARFVCVIAVAVPGEESFTKRGTCEGAIALQPRGEHGFGYDPIFIPEGYKKTMAQLTAEEKNNISHRHHALLKIEEWLKEKGD</sequence>
<dbReference type="Gene3D" id="3.90.950.10">
    <property type="match status" value="1"/>
</dbReference>
<dbReference type="EMBL" id="FNOS01000002">
    <property type="protein sequence ID" value="SDX61230.1"/>
    <property type="molecule type" value="Genomic_DNA"/>
</dbReference>
<comment type="subunit">
    <text evidence="7">Homodimer.</text>
</comment>
<evidence type="ECO:0000256" key="4">
    <source>
        <dbReference type="ARBA" id="ARBA00022801"/>
    </source>
</evidence>
<dbReference type="InterPro" id="IPR020922">
    <property type="entry name" value="dITP/XTP_pyrophosphatase"/>
</dbReference>
<feature type="active site" description="Proton acceptor" evidence="7">
    <location>
        <position position="70"/>
    </location>
</feature>
<feature type="binding site" evidence="7">
    <location>
        <begin position="181"/>
        <end position="182"/>
    </location>
    <ligand>
        <name>substrate</name>
    </ligand>
</feature>
<dbReference type="PANTHER" id="PTHR11067">
    <property type="entry name" value="INOSINE TRIPHOSPHATE PYROPHOSPHATASE/HAM1 PROTEIN"/>
    <property type="match status" value="1"/>
</dbReference>
<keyword evidence="6 7" id="KW-0546">Nucleotide metabolism</keyword>
<comment type="cofactor">
    <cofactor evidence="7">
        <name>Mg(2+)</name>
        <dbReference type="ChEBI" id="CHEBI:18420"/>
    </cofactor>
    <text evidence="7">Binds 1 Mg(2+) ion per subunit.</text>
</comment>
<dbReference type="Pfam" id="PF01725">
    <property type="entry name" value="Ham1p_like"/>
    <property type="match status" value="1"/>
</dbReference>
<feature type="binding site" evidence="7">
    <location>
        <position position="71"/>
    </location>
    <ligand>
        <name>substrate</name>
    </ligand>
</feature>